<protein>
    <submittedName>
        <fullName evidence="2">Uncharacterized protein</fullName>
    </submittedName>
</protein>
<name>A0A1T2KRR9_9GAMM</name>
<dbReference type="EMBL" id="MPRJ01000094">
    <property type="protein sequence ID" value="OOZ35386.1"/>
    <property type="molecule type" value="Genomic_DNA"/>
</dbReference>
<sequence>MACIYFAGEEVSWGQWYFLWDTPEVFQEINDQNETNLHNTSSWLDQKPRFVVELFIFISGFIWPILRFFGLRPQRTTEEWHYWISVSGLCFSAAALFTVVRLCGWSDNSIILNFGNTEFRELIIALVLTLYLSSFWFRLRVLARDSDPSG</sequence>
<dbReference type="Proteomes" id="UP000190896">
    <property type="component" value="Unassembled WGS sequence"/>
</dbReference>
<keyword evidence="1" id="KW-0472">Membrane</keyword>
<gene>
    <name evidence="2" type="ORF">BOW51_11415</name>
</gene>
<feature type="transmembrane region" description="Helical" evidence="1">
    <location>
        <begin position="122"/>
        <end position="139"/>
    </location>
</feature>
<keyword evidence="1" id="KW-1133">Transmembrane helix</keyword>
<evidence type="ECO:0000256" key="1">
    <source>
        <dbReference type="SAM" id="Phobius"/>
    </source>
</evidence>
<comment type="caution">
    <text evidence="2">The sequence shown here is derived from an EMBL/GenBank/DDBJ whole genome shotgun (WGS) entry which is preliminary data.</text>
</comment>
<keyword evidence="1" id="KW-0812">Transmembrane</keyword>
<accession>A0A1T2KRR9</accession>
<organism evidence="2 3">
    <name type="scientific">Solemya velesiana gill symbiont</name>
    <dbReference type="NCBI Taxonomy" id="1918948"/>
    <lineage>
        <taxon>Bacteria</taxon>
        <taxon>Pseudomonadati</taxon>
        <taxon>Pseudomonadota</taxon>
        <taxon>Gammaproteobacteria</taxon>
        <taxon>sulfur-oxidizing symbionts</taxon>
    </lineage>
</organism>
<evidence type="ECO:0000313" key="2">
    <source>
        <dbReference type="EMBL" id="OOZ35386.1"/>
    </source>
</evidence>
<dbReference type="RefSeq" id="WP_078488135.1">
    <property type="nucleotide sequence ID" value="NZ_MPRJ01000094.1"/>
</dbReference>
<keyword evidence="3" id="KW-1185">Reference proteome</keyword>
<feature type="transmembrane region" description="Helical" evidence="1">
    <location>
        <begin position="82"/>
        <end position="102"/>
    </location>
</feature>
<reference evidence="2 3" key="1">
    <citation type="submission" date="2016-11" db="EMBL/GenBank/DDBJ databases">
        <title>Mixed transmission modes and dynamic genome evolution in an obligate animal-bacterial symbiosis.</title>
        <authorList>
            <person name="Russell S.L."/>
            <person name="Corbett-Detig R.B."/>
            <person name="Cavanaugh C.M."/>
        </authorList>
    </citation>
    <scope>NUCLEOTIDE SEQUENCE [LARGE SCALE GENOMIC DNA]</scope>
    <source>
        <strain evidence="2">Se-Cadez</strain>
    </source>
</reference>
<dbReference type="OrthoDB" id="7067875at2"/>
<dbReference type="AlphaFoldDB" id="A0A1T2KRR9"/>
<proteinExistence type="predicted"/>
<evidence type="ECO:0000313" key="3">
    <source>
        <dbReference type="Proteomes" id="UP000190896"/>
    </source>
</evidence>
<feature type="transmembrane region" description="Helical" evidence="1">
    <location>
        <begin position="50"/>
        <end position="70"/>
    </location>
</feature>